<dbReference type="EMBL" id="JAFEMC010000001">
    <property type="protein sequence ID" value="MBM6575071.1"/>
    <property type="molecule type" value="Genomic_DNA"/>
</dbReference>
<evidence type="ECO:0000256" key="7">
    <source>
        <dbReference type="ARBA" id="ARBA00023173"/>
    </source>
</evidence>
<sequence length="452" mass="45857">MPDPSPITPTAKRWTPSRFRALLRSRGPTSVRFRRRIAVIAGAVAIGIAAVLFAQASDAAGEMFGGFAKRYRWVPLLTTPLGFMALVWITRRWVPLARGSGIPQVMAARSDPVAATGGLIAVRTVVGKALLTLGAVLCGASVGREGPTVQIAAAVMGLSHRLMRVTLKSSVVIASGAAGVAAAFNTPLAGVLFAIEELAAAYEQRMTLMVLSSIVIAGMVAQSLAGDYVYFGAIGAHLPTAGALIVVPVAGIVGGLAGGGFSRAVLTLATGRHGITRWSKARPVLFAGGCGGVVAVLGVFTGLTWGTGYGAARAMIVGADAPLWFGPAKLLATLATAVAGLPGGIFAPSLGVGAGVGNLLRAAFPGEPAAAVVILGMVAYFTGVVRAPLTAVIILSETTASRGLMLPMFATAFIADWASMGVCREKLYHGLSATFATKPSAAAPATASTGRV</sequence>
<evidence type="ECO:0000256" key="2">
    <source>
        <dbReference type="ARBA" id="ARBA00022448"/>
    </source>
</evidence>
<evidence type="ECO:0000256" key="4">
    <source>
        <dbReference type="ARBA" id="ARBA00022989"/>
    </source>
</evidence>
<keyword evidence="12" id="KW-1185">Reference proteome</keyword>
<dbReference type="SUPFAM" id="SSF81340">
    <property type="entry name" value="Clc chloride channel"/>
    <property type="match status" value="1"/>
</dbReference>
<feature type="transmembrane region" description="Helical" evidence="10">
    <location>
        <begin position="33"/>
        <end position="53"/>
    </location>
</feature>
<feature type="transmembrane region" description="Helical" evidence="10">
    <location>
        <begin position="73"/>
        <end position="90"/>
    </location>
</feature>
<evidence type="ECO:0000256" key="8">
    <source>
        <dbReference type="ARBA" id="ARBA00023214"/>
    </source>
</evidence>
<keyword evidence="4 10" id="KW-1133">Transmembrane helix</keyword>
<protein>
    <submittedName>
        <fullName evidence="11">Chloride channel protein</fullName>
    </submittedName>
</protein>
<evidence type="ECO:0000256" key="5">
    <source>
        <dbReference type="ARBA" id="ARBA00023065"/>
    </source>
</evidence>
<keyword evidence="8" id="KW-0868">Chloride</keyword>
<keyword evidence="9" id="KW-0407">Ion channel</keyword>
<name>A0ABS2D4H5_9SPHN</name>
<feature type="transmembrane region" description="Helical" evidence="10">
    <location>
        <begin position="207"/>
        <end position="231"/>
    </location>
</feature>
<dbReference type="PANTHER" id="PTHR43427">
    <property type="entry name" value="CHLORIDE CHANNEL PROTEIN CLC-E"/>
    <property type="match status" value="1"/>
</dbReference>
<dbReference type="RefSeq" id="WP_204193585.1">
    <property type="nucleotide sequence ID" value="NZ_JAFEMC010000001.1"/>
</dbReference>
<keyword evidence="7" id="KW-0869">Chloride channel</keyword>
<dbReference type="InterPro" id="IPR050368">
    <property type="entry name" value="ClC-type_chloride_channel"/>
</dbReference>
<dbReference type="PRINTS" id="PR00762">
    <property type="entry name" value="CLCHANNEL"/>
</dbReference>
<evidence type="ECO:0000313" key="12">
    <source>
        <dbReference type="Proteomes" id="UP000763641"/>
    </source>
</evidence>
<dbReference type="InterPro" id="IPR014743">
    <property type="entry name" value="Cl-channel_core"/>
</dbReference>
<keyword evidence="3 10" id="KW-0812">Transmembrane</keyword>
<organism evidence="11 12">
    <name type="scientific">Sphingomonas longa</name>
    <dbReference type="NCBI Taxonomy" id="2778730"/>
    <lineage>
        <taxon>Bacteria</taxon>
        <taxon>Pseudomonadati</taxon>
        <taxon>Pseudomonadota</taxon>
        <taxon>Alphaproteobacteria</taxon>
        <taxon>Sphingomonadales</taxon>
        <taxon>Sphingomonadaceae</taxon>
        <taxon>Sphingomonas</taxon>
    </lineage>
</organism>
<dbReference type="Gene3D" id="1.10.3080.10">
    <property type="entry name" value="Clc chloride channel"/>
    <property type="match status" value="1"/>
</dbReference>
<gene>
    <name evidence="11" type="ORF">ILT43_01705</name>
</gene>
<feature type="transmembrane region" description="Helical" evidence="10">
    <location>
        <begin position="330"/>
        <end position="350"/>
    </location>
</feature>
<keyword evidence="6 10" id="KW-0472">Membrane</keyword>
<evidence type="ECO:0000313" key="11">
    <source>
        <dbReference type="EMBL" id="MBM6575071.1"/>
    </source>
</evidence>
<feature type="transmembrane region" description="Helical" evidence="10">
    <location>
        <begin position="285"/>
        <end position="309"/>
    </location>
</feature>
<dbReference type="PANTHER" id="PTHR43427:SF6">
    <property type="entry name" value="CHLORIDE CHANNEL PROTEIN CLC-E"/>
    <property type="match status" value="1"/>
</dbReference>
<dbReference type="CDD" id="cd01034">
    <property type="entry name" value="EriC_like"/>
    <property type="match status" value="1"/>
</dbReference>
<feature type="transmembrane region" description="Helical" evidence="10">
    <location>
        <begin position="243"/>
        <end position="265"/>
    </location>
</feature>
<dbReference type="Pfam" id="PF00654">
    <property type="entry name" value="Voltage_CLC"/>
    <property type="match status" value="1"/>
</dbReference>
<keyword evidence="5" id="KW-0406">Ion transport</keyword>
<accession>A0ABS2D4H5</accession>
<evidence type="ECO:0000256" key="3">
    <source>
        <dbReference type="ARBA" id="ARBA00022692"/>
    </source>
</evidence>
<evidence type="ECO:0000256" key="10">
    <source>
        <dbReference type="SAM" id="Phobius"/>
    </source>
</evidence>
<comment type="caution">
    <text evidence="11">The sequence shown here is derived from an EMBL/GenBank/DDBJ whole genome shotgun (WGS) entry which is preliminary data.</text>
</comment>
<proteinExistence type="predicted"/>
<evidence type="ECO:0000256" key="1">
    <source>
        <dbReference type="ARBA" id="ARBA00004141"/>
    </source>
</evidence>
<dbReference type="InterPro" id="IPR001807">
    <property type="entry name" value="ClC"/>
</dbReference>
<feature type="transmembrane region" description="Helical" evidence="10">
    <location>
        <begin position="370"/>
        <end position="395"/>
    </location>
</feature>
<evidence type="ECO:0000256" key="9">
    <source>
        <dbReference type="ARBA" id="ARBA00023303"/>
    </source>
</evidence>
<feature type="transmembrane region" description="Helical" evidence="10">
    <location>
        <begin position="171"/>
        <end position="195"/>
    </location>
</feature>
<comment type="subcellular location">
    <subcellularLocation>
        <location evidence="1">Membrane</location>
        <topology evidence="1">Multi-pass membrane protein</topology>
    </subcellularLocation>
</comment>
<evidence type="ECO:0000256" key="6">
    <source>
        <dbReference type="ARBA" id="ARBA00023136"/>
    </source>
</evidence>
<dbReference type="Proteomes" id="UP000763641">
    <property type="component" value="Unassembled WGS sequence"/>
</dbReference>
<keyword evidence="2" id="KW-0813">Transport</keyword>
<reference evidence="11 12" key="1">
    <citation type="submission" date="2020-12" db="EMBL/GenBank/DDBJ databases">
        <title>Sphingomonas sp.</title>
        <authorList>
            <person name="Kim M.K."/>
        </authorList>
    </citation>
    <scope>NUCLEOTIDE SEQUENCE [LARGE SCALE GENOMIC DNA]</scope>
    <source>
        <strain evidence="11 12">BT552</strain>
    </source>
</reference>